<dbReference type="EMBL" id="RZJP01000004">
    <property type="protein sequence ID" value="KAA8815476.1"/>
    <property type="molecule type" value="Genomic_DNA"/>
</dbReference>
<feature type="compositionally biased region" description="Low complexity" evidence="1">
    <location>
        <begin position="94"/>
        <end position="104"/>
    </location>
</feature>
<proteinExistence type="predicted"/>
<dbReference type="RefSeq" id="WP_150394737.1">
    <property type="nucleotide sequence ID" value="NZ_RZJP01000004.1"/>
</dbReference>
<name>A0A5M9ZAD8_9BIFI</name>
<reference evidence="2 3" key="1">
    <citation type="journal article" date="2019" name="Syst. Appl. Microbiol.">
        <title>Characterization of Bifidobacterium species in feaces of the Egyptian fruit bat: Description of B. vespertilionis sp. nov. and B. rousetti sp. nov.</title>
        <authorList>
            <person name="Modesto M."/>
            <person name="Satti M."/>
            <person name="Watanabe K."/>
            <person name="Puglisi E."/>
            <person name="Morelli L."/>
            <person name="Huang C.-H."/>
            <person name="Liou J.-S."/>
            <person name="Miyashita M."/>
            <person name="Tamura T."/>
            <person name="Saito S."/>
            <person name="Mori K."/>
            <person name="Huang L."/>
            <person name="Sciavilla P."/>
            <person name="Sandri C."/>
            <person name="Spiezio C."/>
            <person name="Vitali F."/>
            <person name="Cavalieri D."/>
            <person name="Perpetuini G."/>
            <person name="Tofalo R."/>
            <person name="Bonetti A."/>
            <person name="Arita M."/>
            <person name="Mattarelli P."/>
        </authorList>
    </citation>
    <scope>NUCLEOTIDE SEQUENCE [LARGE SCALE GENOMIC DNA]</scope>
    <source>
        <strain evidence="2 3">RST27</strain>
    </source>
</reference>
<feature type="compositionally biased region" description="Acidic residues" evidence="1">
    <location>
        <begin position="175"/>
        <end position="206"/>
    </location>
</feature>
<comment type="caution">
    <text evidence="2">The sequence shown here is derived from an EMBL/GenBank/DDBJ whole genome shotgun (WGS) entry which is preliminary data.</text>
</comment>
<dbReference type="Proteomes" id="UP000326060">
    <property type="component" value="Unassembled WGS sequence"/>
</dbReference>
<organism evidence="2 3">
    <name type="scientific">Bifidobacterium callitrichos</name>
    <dbReference type="NCBI Taxonomy" id="762209"/>
    <lineage>
        <taxon>Bacteria</taxon>
        <taxon>Bacillati</taxon>
        <taxon>Actinomycetota</taxon>
        <taxon>Actinomycetes</taxon>
        <taxon>Bifidobacteriales</taxon>
        <taxon>Bifidobacteriaceae</taxon>
        <taxon>Bifidobacterium</taxon>
    </lineage>
</organism>
<dbReference type="AlphaFoldDB" id="A0A5M9ZAD8"/>
<accession>A0A5M9ZAD8</accession>
<evidence type="ECO:0000256" key="1">
    <source>
        <dbReference type="SAM" id="MobiDB-lite"/>
    </source>
</evidence>
<feature type="compositionally biased region" description="Basic and acidic residues" evidence="1">
    <location>
        <begin position="135"/>
        <end position="144"/>
    </location>
</feature>
<evidence type="ECO:0000313" key="2">
    <source>
        <dbReference type="EMBL" id="KAA8815476.1"/>
    </source>
</evidence>
<feature type="region of interest" description="Disordered" evidence="1">
    <location>
        <begin position="82"/>
        <end position="248"/>
    </location>
</feature>
<gene>
    <name evidence="2" type="ORF">EMB92_09880</name>
</gene>
<sequence>MTFTQEQIAYLESLPAVARASATRIRYADDFRRACLERYRHGESPTALFREAGLDPKLVGYKRIERCFARWKRQELEQTSVIDGGDAADDGEVTTDGGVTTDGDVTTDDQAASATSRGMTPPPASILVRGPFAKADFDADHDDSVPNENVSAKDTRIAGEPGEEPGEPGVRPGEPDEEPGESDEPDESDESNEEPNEEPNEIDEPIAEPVDGPVRESADESADEQPADEQPADEQPADPRDEIIARQKRLIEELEREIRELTRDHDREHEHGKADD</sequence>
<evidence type="ECO:0000313" key="3">
    <source>
        <dbReference type="Proteomes" id="UP000326060"/>
    </source>
</evidence>
<protein>
    <submittedName>
        <fullName evidence="2">Uncharacterized protein</fullName>
    </submittedName>
</protein>
<feature type="compositionally biased region" description="Acidic residues" evidence="1">
    <location>
        <begin position="219"/>
        <end position="236"/>
    </location>
</feature>
<feature type="compositionally biased region" description="Basic and acidic residues" evidence="1">
    <location>
        <begin position="237"/>
        <end position="248"/>
    </location>
</feature>